<evidence type="ECO:0000259" key="4">
    <source>
        <dbReference type="Pfam" id="PF09084"/>
    </source>
</evidence>
<reference evidence="5" key="1">
    <citation type="journal article" date="2016" name="ISME J.">
        <title>Functional metagenomic screen reveals new and diverse microbial rhodopsins.</title>
        <authorList>
            <person name="Pushkarev A."/>
            <person name="Beja O."/>
        </authorList>
    </citation>
    <scope>NUCLEOTIDE SEQUENCE</scope>
</reference>
<organism evidence="5">
    <name type="scientific">uncultured bacterium EIL20A02</name>
    <dbReference type="NCBI Taxonomy" id="1768200"/>
    <lineage>
        <taxon>Bacteria</taxon>
        <taxon>environmental samples</taxon>
    </lineage>
</organism>
<evidence type="ECO:0000256" key="1">
    <source>
        <dbReference type="ARBA" id="ARBA00004418"/>
    </source>
</evidence>
<evidence type="ECO:0000313" key="5">
    <source>
        <dbReference type="EMBL" id="ALS56236.1"/>
    </source>
</evidence>
<dbReference type="PANTHER" id="PTHR30024">
    <property type="entry name" value="ALIPHATIC SULFONATES-BINDING PROTEIN-RELATED"/>
    <property type="match status" value="1"/>
</dbReference>
<evidence type="ECO:0000256" key="2">
    <source>
        <dbReference type="ARBA" id="ARBA00010742"/>
    </source>
</evidence>
<sequence>MSKPQLRVIAFPGAPNLPTFTAIEHNQFSQRGFDVDLELTPSSIYQAEQTSAGNFDIICTAFDNVVAYGSGQGAAKIGTSPDYVVIMGATQLELSLIAAPEIKTVADLAGKTIALDALTTGFAFVLFDMLEAAGLGQSDVEFVAVGATPQRWQSVQDGAHAATLLIEPFTSIAQFGGFSVIAKSTDMYSEYQGGVIATTRKTLQNEPEKVEAFIGAYLNGLGWVLDPANREGAESILSSRMPQIKPKAMTAVMRSLTSPKSGLTPSANLLDKGMEKVIELRSKYGGGATPIGSAGDFLDLKLYKQIA</sequence>
<dbReference type="PANTHER" id="PTHR30024:SF47">
    <property type="entry name" value="TAURINE-BINDING PERIPLASMIC PROTEIN"/>
    <property type="match status" value="1"/>
</dbReference>
<accession>A0A0U2XPW8</accession>
<dbReference type="SUPFAM" id="SSF53850">
    <property type="entry name" value="Periplasmic binding protein-like II"/>
    <property type="match status" value="1"/>
</dbReference>
<dbReference type="Pfam" id="PF09084">
    <property type="entry name" value="NMT1"/>
    <property type="match status" value="1"/>
</dbReference>
<comment type="subcellular location">
    <subcellularLocation>
        <location evidence="1">Periplasm</location>
    </subcellularLocation>
</comment>
<dbReference type="EMBL" id="KT201091">
    <property type="protein sequence ID" value="ALS56236.1"/>
    <property type="molecule type" value="Genomic_DNA"/>
</dbReference>
<dbReference type="Gene3D" id="3.40.190.10">
    <property type="entry name" value="Periplasmic binding protein-like II"/>
    <property type="match status" value="2"/>
</dbReference>
<keyword evidence="3" id="KW-0732">Signal</keyword>
<name>A0A0U2XPW8_9BACT</name>
<dbReference type="GO" id="GO:0042597">
    <property type="term" value="C:periplasmic space"/>
    <property type="evidence" value="ECO:0007669"/>
    <property type="project" value="UniProtKB-SubCell"/>
</dbReference>
<comment type="similarity">
    <text evidence="2">Belongs to the bacterial solute-binding protein SsuA/TauA family.</text>
</comment>
<dbReference type="AlphaFoldDB" id="A0A0U2XPW8"/>
<evidence type="ECO:0000256" key="3">
    <source>
        <dbReference type="ARBA" id="ARBA00022729"/>
    </source>
</evidence>
<dbReference type="InterPro" id="IPR015168">
    <property type="entry name" value="SsuA/THI5"/>
</dbReference>
<dbReference type="GO" id="GO:0042918">
    <property type="term" value="P:alkanesulfonate transmembrane transport"/>
    <property type="evidence" value="ECO:0007669"/>
    <property type="project" value="TreeGrafter"/>
</dbReference>
<proteinExistence type="inferred from homology"/>
<feature type="domain" description="SsuA/THI5-like" evidence="4">
    <location>
        <begin position="18"/>
        <end position="226"/>
    </location>
</feature>
<protein>
    <submittedName>
        <fullName evidence="5">Putative ABC transporter substrate-binding protein</fullName>
    </submittedName>
</protein>